<proteinExistence type="predicted"/>
<dbReference type="EMBL" id="JAAVTK010000015">
    <property type="protein sequence ID" value="NKI91363.1"/>
    <property type="molecule type" value="Genomic_DNA"/>
</dbReference>
<feature type="domain" description="MobA/VirD2-like nuclease" evidence="1">
    <location>
        <begin position="27"/>
        <end position="153"/>
    </location>
</feature>
<comment type="caution">
    <text evidence="2">The sequence shown here is derived from an EMBL/GenBank/DDBJ whole genome shotgun (WGS) entry which is preliminary data.</text>
</comment>
<evidence type="ECO:0000313" key="3">
    <source>
        <dbReference type="Proteomes" id="UP000717634"/>
    </source>
</evidence>
<protein>
    <recommendedName>
        <fullName evidence="1">MobA/VirD2-like nuclease domain-containing protein</fullName>
    </recommendedName>
</protein>
<dbReference type="InterPro" id="IPR005094">
    <property type="entry name" value="Endonuclease_MobA/VirD2"/>
</dbReference>
<sequence>MNTRNVVGKQFRGLLLYLHNGPRDAPRDKQPEVLLAVGVRETSASEMLEDFNRRRRQNPSLGNAVWHTAISFNPADAARLDSAKMLEIAERWVEEMKLNKTQYVIIRHHDREDNQHVHIVANRVGNNGKTVADNWNFLEARRINQLLEKEFNLTPARGSSQPELQHPERIEGPDRARAEIRQAIGRAVHAGVTERGELQKILRAQGIESREFVTKAGVVAGISFEKDGHRFNGSEVARDYGLAGLEKLLVRNRELHQEQVRQEQMREAARLETMAALTQTRDSGLNSPAQFFYRLRTQPYDLISDPQMHQLTHVRHRESQELFALAAVLPGGPEAPPLADQLKIAVELEQRQVTTRQQEEAARSWAQGRAHIETVIAHVQEAPLLSSRAELTERLQLDGITLLPPPALGQVELFRLEVTGQLYREKEVLRQGTVADLLADADARRAARREAAWEQTCEAVAQTLLAPKTPLTSYEDYQQQVETRGCAFRQEPGNVLKIEHLETGERFAVKEVQLGGLTAPALATQVGAVVADQQQGQAQALQQLEQVLAAGNFTNRAEYNEQVRKQGYQEVTGLDGTARLLHVESHRHFPRVDLQPNGRDEDTQVTEVIAAHQAERMRPPIEAMPTPVVQPVVQLPERIQGQIEVFASLALTAAQRANNVQAALVEAGALVTLTNPPAIGAAGSIILTYTHPLHGAQLDEVNAVLVKVQDSKGMTVREHIPGLGHSPAEWPVRSGEYAQATVAFADSAAIQAAAPNGSVTVLLQQTGAVAREVPSASARAVELEVAYHTQRADVKTLTVLLDKWTHEEPAIEVRETDRCRVARGGKSPAPEKGVEYGD</sequence>
<gene>
    <name evidence="2" type="ORF">HBN54_003980</name>
</gene>
<dbReference type="RefSeq" id="WP_168674924.1">
    <property type="nucleotide sequence ID" value="NZ_JAAVTK010000015.1"/>
</dbReference>
<organism evidence="2 3">
    <name type="scientific">Hymenobacter artigasi</name>
    <dbReference type="NCBI Taxonomy" id="2719616"/>
    <lineage>
        <taxon>Bacteria</taxon>
        <taxon>Pseudomonadati</taxon>
        <taxon>Bacteroidota</taxon>
        <taxon>Cytophagia</taxon>
        <taxon>Cytophagales</taxon>
        <taxon>Hymenobacteraceae</taxon>
        <taxon>Hymenobacter</taxon>
    </lineage>
</organism>
<accession>A0ABX1HM78</accession>
<dbReference type="Pfam" id="PF03432">
    <property type="entry name" value="Relaxase"/>
    <property type="match status" value="1"/>
</dbReference>
<keyword evidence="3" id="KW-1185">Reference proteome</keyword>
<evidence type="ECO:0000259" key="1">
    <source>
        <dbReference type="Pfam" id="PF03432"/>
    </source>
</evidence>
<evidence type="ECO:0000313" key="2">
    <source>
        <dbReference type="EMBL" id="NKI91363.1"/>
    </source>
</evidence>
<reference evidence="2 3" key="1">
    <citation type="submission" date="2020-03" db="EMBL/GenBank/DDBJ databases">
        <title>Genomic Encyclopedia of Type Strains, Phase IV (KMG-V): Genome sequencing to study the core and pangenomes of soil and plant-associated prokaryotes.</title>
        <authorList>
            <person name="Whitman W."/>
        </authorList>
    </citation>
    <scope>NUCLEOTIDE SEQUENCE [LARGE SCALE GENOMIC DNA]</scope>
    <source>
        <strain evidence="2 3">1B</strain>
    </source>
</reference>
<dbReference type="Proteomes" id="UP000717634">
    <property type="component" value="Unassembled WGS sequence"/>
</dbReference>
<name>A0ABX1HM78_9BACT</name>